<evidence type="ECO:0000313" key="3">
    <source>
        <dbReference type="Proteomes" id="UP000273143"/>
    </source>
</evidence>
<dbReference type="EMBL" id="CP029822">
    <property type="protein sequence ID" value="AZS49668.1"/>
    <property type="molecule type" value="Genomic_DNA"/>
</dbReference>
<dbReference type="AlphaFoldDB" id="A0A3Q9JLK4"/>
<dbReference type="InterPro" id="IPR047987">
    <property type="entry name" value="Gp19-like_virus"/>
</dbReference>
<dbReference type="Pfam" id="PF22530">
    <property type="entry name" value="Terminase-T7_RNaseH-like"/>
    <property type="match status" value="1"/>
</dbReference>
<evidence type="ECO:0000313" key="2">
    <source>
        <dbReference type="EMBL" id="AZS49668.1"/>
    </source>
</evidence>
<accession>A0A3Q9JLK4</accession>
<name>A0A3Q9JLK4_9GAMM</name>
<gene>
    <name evidence="2" type="ORF">DM558_02225</name>
</gene>
<dbReference type="InterPro" id="IPR054762">
    <property type="entry name" value="Gp19_RNaseH-like"/>
</dbReference>
<dbReference type="InterPro" id="IPR027417">
    <property type="entry name" value="P-loop_NTPase"/>
</dbReference>
<dbReference type="Proteomes" id="UP000273143">
    <property type="component" value="Chromosome"/>
</dbReference>
<dbReference type="Gene3D" id="3.40.50.300">
    <property type="entry name" value="P-loop containing nucleotide triphosphate hydrolases"/>
    <property type="match status" value="1"/>
</dbReference>
<organism evidence="2 3">
    <name type="scientific">Entomomonas moraniae</name>
    <dbReference type="NCBI Taxonomy" id="2213226"/>
    <lineage>
        <taxon>Bacteria</taxon>
        <taxon>Pseudomonadati</taxon>
        <taxon>Pseudomonadota</taxon>
        <taxon>Gammaproteobacteria</taxon>
        <taxon>Pseudomonadales</taxon>
        <taxon>Pseudomonadaceae</taxon>
        <taxon>Entomomonas</taxon>
    </lineage>
</organism>
<dbReference type="KEGG" id="emo:DM558_02225"/>
<reference evidence="3" key="1">
    <citation type="submission" date="2018-06" db="EMBL/GenBank/DDBJ databases">
        <title>Complete genome of Pseudomonas insecticola strain QZS01.</title>
        <authorList>
            <person name="Wang J."/>
            <person name="Su Q."/>
        </authorList>
    </citation>
    <scope>NUCLEOTIDE SEQUENCE [LARGE SCALE GENOMIC DNA]</scope>
    <source>
        <strain evidence="3">QZS01</strain>
    </source>
</reference>
<feature type="domain" description="Terminase large subunit ribonuclease H-like" evidence="1">
    <location>
        <begin position="396"/>
        <end position="460"/>
    </location>
</feature>
<sequence>MGVKKVSFLSFFLVWARRQNWQVPLVHVKACHWLENAGDVAVLRCFRGFGKSSILAIYNAWRFYQNPQYRILHQSETDGTAYKTSRDTQYILRHHPLTKDLIPLQGSVGQWWVKEASDSRNASLYAKGILSNVTSARADECQNDDVEVPNNTQTPEAREKMRERLDEQTHILVPRGRKLFIGTPHTFDSLYDRLANKGADCLTIRMFEQEYRIGTATKKRYALPFKPEYVFYGIGRGAKVLQINKDYQLQGNTLIFNTPPKVLIDCYAGMAWPERFTLDELEKRRRETETVNKWDSQYQLHAKPITDTRLEPSRLRVYKDYPVLRKANDTVTLWLNNTQIVGAIAYWDCALGKVKADASALSLVLTDAQGKLYWQLATAMLGDLVEFDQASNVVGGQVKQVKDWVVKYHIPCVVVETNGAGGFVPPILRKALSGTGCAVREQHVSTNKQKRILDALEPPLLSGFLWAHESVFNSPAIEQMQNFNPELTYQKDDYLDSIAGAILQTPVRIAIRVELTKPANNQWRLPNANIEVQSVY</sequence>
<keyword evidence="3" id="KW-1185">Reference proteome</keyword>
<proteinExistence type="predicted"/>
<dbReference type="RefSeq" id="WP_127161858.1">
    <property type="nucleotide sequence ID" value="NZ_CP029822.1"/>
</dbReference>
<evidence type="ECO:0000259" key="1">
    <source>
        <dbReference type="Pfam" id="PF22530"/>
    </source>
</evidence>
<dbReference type="NCBIfam" id="NF033889">
    <property type="entry name" value="termin_lrg_T7"/>
    <property type="match status" value="1"/>
</dbReference>
<protein>
    <submittedName>
        <fullName evidence="2">Transcriptional regulator</fullName>
    </submittedName>
</protein>